<reference evidence="2 3" key="1">
    <citation type="submission" date="2015-12" db="EMBL/GenBank/DDBJ databases">
        <title>The genome of Folsomia candida.</title>
        <authorList>
            <person name="Faddeeva A."/>
            <person name="Derks M.F."/>
            <person name="Anvar Y."/>
            <person name="Smit S."/>
            <person name="Van Straalen N."/>
            <person name="Roelofs D."/>
        </authorList>
    </citation>
    <scope>NUCLEOTIDE SEQUENCE [LARGE SCALE GENOMIC DNA]</scope>
    <source>
        <strain evidence="2 3">VU population</strain>
        <tissue evidence="2">Whole body</tissue>
    </source>
</reference>
<organism evidence="2 3">
    <name type="scientific">Folsomia candida</name>
    <name type="common">Springtail</name>
    <dbReference type="NCBI Taxonomy" id="158441"/>
    <lineage>
        <taxon>Eukaryota</taxon>
        <taxon>Metazoa</taxon>
        <taxon>Ecdysozoa</taxon>
        <taxon>Arthropoda</taxon>
        <taxon>Hexapoda</taxon>
        <taxon>Collembola</taxon>
        <taxon>Entomobryomorpha</taxon>
        <taxon>Isotomoidea</taxon>
        <taxon>Isotomidae</taxon>
        <taxon>Proisotominae</taxon>
        <taxon>Folsomia</taxon>
    </lineage>
</organism>
<feature type="region of interest" description="Disordered" evidence="1">
    <location>
        <begin position="1"/>
        <end position="30"/>
    </location>
</feature>
<gene>
    <name evidence="2" type="ORF">Fcan01_20999</name>
</gene>
<dbReference type="AlphaFoldDB" id="A0A226DIX2"/>
<comment type="caution">
    <text evidence="2">The sequence shown here is derived from an EMBL/GenBank/DDBJ whole genome shotgun (WGS) entry which is preliminary data.</text>
</comment>
<dbReference type="EMBL" id="LNIX01000019">
    <property type="protein sequence ID" value="OXA44794.1"/>
    <property type="molecule type" value="Genomic_DNA"/>
</dbReference>
<proteinExistence type="predicted"/>
<name>A0A226DIX2_FOLCA</name>
<evidence type="ECO:0000256" key="1">
    <source>
        <dbReference type="SAM" id="MobiDB-lite"/>
    </source>
</evidence>
<evidence type="ECO:0000313" key="3">
    <source>
        <dbReference type="Proteomes" id="UP000198287"/>
    </source>
</evidence>
<accession>A0A226DIX2</accession>
<keyword evidence="3" id="KW-1185">Reference proteome</keyword>
<feature type="compositionally biased region" description="Pro residues" evidence="1">
    <location>
        <begin position="17"/>
        <end position="27"/>
    </location>
</feature>
<protein>
    <submittedName>
        <fullName evidence="2">Uncharacterized protein</fullName>
    </submittedName>
</protein>
<sequence>MSNNFNYDFQLGQPTSGPGPPLLPPAPGSGREDYIYHPGIGYVGNPRQSFVVEASYPPPPPQSVRDDGHLVSGPYPNHVPLVPTTFTNAADFSTPSLPQELPPPPILSTTAYAHKRMGKEKITKSVGYPPLPEMVGRAFVGEGTSQGRRDGWVTHMIANSSGIINSDIYFDTINVLGTIPIVGDNVSCQVEKVTGMPFEFIGHRVQINGARGQIKNPRQIGNTMEAD</sequence>
<dbReference type="Proteomes" id="UP000198287">
    <property type="component" value="Unassembled WGS sequence"/>
</dbReference>
<evidence type="ECO:0000313" key="2">
    <source>
        <dbReference type="EMBL" id="OXA44794.1"/>
    </source>
</evidence>